<dbReference type="EMBL" id="CVRI01000057">
    <property type="protein sequence ID" value="CRL01927.1"/>
    <property type="molecule type" value="Genomic_DNA"/>
</dbReference>
<name>A0A1J1INW5_9DIPT</name>
<keyword evidence="2" id="KW-1185">Reference proteome</keyword>
<organism evidence="1 2">
    <name type="scientific">Clunio marinus</name>
    <dbReference type="NCBI Taxonomy" id="568069"/>
    <lineage>
        <taxon>Eukaryota</taxon>
        <taxon>Metazoa</taxon>
        <taxon>Ecdysozoa</taxon>
        <taxon>Arthropoda</taxon>
        <taxon>Hexapoda</taxon>
        <taxon>Insecta</taxon>
        <taxon>Pterygota</taxon>
        <taxon>Neoptera</taxon>
        <taxon>Endopterygota</taxon>
        <taxon>Diptera</taxon>
        <taxon>Nematocera</taxon>
        <taxon>Chironomoidea</taxon>
        <taxon>Chironomidae</taxon>
        <taxon>Clunio</taxon>
    </lineage>
</organism>
<dbReference type="AlphaFoldDB" id="A0A1J1INW5"/>
<proteinExistence type="predicted"/>
<dbReference type="Proteomes" id="UP000183832">
    <property type="component" value="Unassembled WGS sequence"/>
</dbReference>
<protein>
    <submittedName>
        <fullName evidence="1">CLUMA_CG015675, isoform A</fullName>
    </submittedName>
</protein>
<reference evidence="1 2" key="1">
    <citation type="submission" date="2015-04" db="EMBL/GenBank/DDBJ databases">
        <authorList>
            <person name="Syromyatnikov M.Y."/>
            <person name="Popov V.N."/>
        </authorList>
    </citation>
    <scope>NUCLEOTIDE SEQUENCE [LARGE SCALE GENOMIC DNA]</scope>
</reference>
<gene>
    <name evidence="1" type="ORF">CLUMA_CG015675</name>
</gene>
<accession>A0A1J1INW5</accession>
<sequence>MSAFIDNVVEIKYLDEINFHFSDTVKEKLRTKLIVLVIMKNYLKLTKVRDRHRQFHVLFYFGGPCIELNL</sequence>
<evidence type="ECO:0000313" key="1">
    <source>
        <dbReference type="EMBL" id="CRL01927.1"/>
    </source>
</evidence>
<evidence type="ECO:0000313" key="2">
    <source>
        <dbReference type="Proteomes" id="UP000183832"/>
    </source>
</evidence>